<evidence type="ECO:0000313" key="5">
    <source>
        <dbReference type="EMBL" id="RPF27444.1"/>
    </source>
</evidence>
<feature type="domain" description="DUF3048" evidence="4">
    <location>
        <begin position="237"/>
        <end position="350"/>
    </location>
</feature>
<dbReference type="InterPro" id="IPR023158">
    <property type="entry name" value="YerB-like_sf"/>
</dbReference>
<dbReference type="SUPFAM" id="SSF159774">
    <property type="entry name" value="YerB-like"/>
    <property type="match status" value="1"/>
</dbReference>
<proteinExistence type="predicted"/>
<evidence type="ECO:0000256" key="2">
    <source>
        <dbReference type="SAM" id="SignalP"/>
    </source>
</evidence>
<dbReference type="RefSeq" id="WP_123916987.1">
    <property type="nucleotide sequence ID" value="NZ_RKRA01000001.1"/>
</dbReference>
<dbReference type="Proteomes" id="UP000280726">
    <property type="component" value="Unassembled WGS sequence"/>
</dbReference>
<feature type="domain" description="DUF3048" evidence="3">
    <location>
        <begin position="69"/>
        <end position="206"/>
    </location>
</feature>
<reference evidence="5 6" key="1">
    <citation type="submission" date="2018-11" db="EMBL/GenBank/DDBJ databases">
        <title>Sequencing the genomes of 1000 actinobacteria strains.</title>
        <authorList>
            <person name="Klenk H.-P."/>
        </authorList>
    </citation>
    <scope>NUCLEOTIDE SEQUENCE [LARGE SCALE GENOMIC DNA]</scope>
    <source>
        <strain evidence="5 6">DSM 14418</strain>
    </source>
</reference>
<evidence type="ECO:0000259" key="4">
    <source>
        <dbReference type="Pfam" id="PF17479"/>
    </source>
</evidence>
<evidence type="ECO:0000259" key="3">
    <source>
        <dbReference type="Pfam" id="PF11258"/>
    </source>
</evidence>
<dbReference type="AlphaFoldDB" id="A0A3N4Z635"/>
<dbReference type="Pfam" id="PF17479">
    <property type="entry name" value="DUF3048_C"/>
    <property type="match status" value="1"/>
</dbReference>
<sequence>MWGRTRGWAVRRSRMAVVAAFVASVAACTTSTPPTTPEPAPTTASPTPLPSWSAGSKDRLPPVPPSWPLTGRVDEIEPRPALSIKVENHAAARPQSGLEDADVVWEELVEGGLTRFNAVYHSVVPDVVGPIRSVRPMDAAISGPYGGLLVFSGGQEQYIDMVRDVGLQLIIDDDEDPGFFRSTDRVIPHNLYGSGADLLDQADDDHSKPPDRQLRFAEDLATASAVAGGAAASRLDLSFPSTSPGWEWAPAGDGAWRREEFGLPQSSADGDPLLAVNVVVLRVQVVMTGARDAAGAPVPETILEGEGPALLATGGKVVEGSWAKEGALEPLRLLGEDGEDLLLAPGNTWIELVPVEDGAVSYR</sequence>
<dbReference type="PROSITE" id="PS51257">
    <property type="entry name" value="PROKAR_LIPOPROTEIN"/>
    <property type="match status" value="1"/>
</dbReference>
<dbReference type="Pfam" id="PF11258">
    <property type="entry name" value="DUF3048"/>
    <property type="match status" value="1"/>
</dbReference>
<keyword evidence="6" id="KW-1185">Reference proteome</keyword>
<dbReference type="EMBL" id="RKRA01000001">
    <property type="protein sequence ID" value="RPF27444.1"/>
    <property type="molecule type" value="Genomic_DNA"/>
</dbReference>
<evidence type="ECO:0000313" key="6">
    <source>
        <dbReference type="Proteomes" id="UP000280726"/>
    </source>
</evidence>
<dbReference type="InterPro" id="IPR035328">
    <property type="entry name" value="DUF3048_C"/>
</dbReference>
<accession>A0A3N4Z635</accession>
<feature type="region of interest" description="Disordered" evidence="1">
    <location>
        <begin position="29"/>
        <end position="72"/>
    </location>
</feature>
<feature type="signal peptide" evidence="2">
    <location>
        <begin position="1"/>
        <end position="27"/>
    </location>
</feature>
<dbReference type="InterPro" id="IPR021416">
    <property type="entry name" value="DUF3048_N"/>
</dbReference>
<protein>
    <submittedName>
        <fullName evidence="5">DUF3048 family protein</fullName>
    </submittedName>
</protein>
<feature type="chain" id="PRO_5038837784" evidence="2">
    <location>
        <begin position="28"/>
        <end position="363"/>
    </location>
</feature>
<organism evidence="5 6">
    <name type="scientific">Georgenia muralis</name>
    <dbReference type="NCBI Taxonomy" id="154117"/>
    <lineage>
        <taxon>Bacteria</taxon>
        <taxon>Bacillati</taxon>
        <taxon>Actinomycetota</taxon>
        <taxon>Actinomycetes</taxon>
        <taxon>Micrococcales</taxon>
        <taxon>Bogoriellaceae</taxon>
        <taxon>Georgenia</taxon>
    </lineage>
</organism>
<keyword evidence="2" id="KW-0732">Signal</keyword>
<gene>
    <name evidence="5" type="ORF">EDD32_1925</name>
</gene>
<name>A0A3N4Z635_9MICO</name>
<comment type="caution">
    <text evidence="5">The sequence shown here is derived from an EMBL/GenBank/DDBJ whole genome shotgun (WGS) entry which is preliminary data.</text>
</comment>
<dbReference type="OrthoDB" id="9779102at2"/>
<dbReference type="Gene3D" id="3.50.90.10">
    <property type="entry name" value="YerB-like"/>
    <property type="match status" value="1"/>
</dbReference>
<evidence type="ECO:0000256" key="1">
    <source>
        <dbReference type="SAM" id="MobiDB-lite"/>
    </source>
</evidence>